<dbReference type="GO" id="GO:0006355">
    <property type="term" value="P:regulation of DNA-templated transcription"/>
    <property type="evidence" value="ECO:0007669"/>
    <property type="project" value="InterPro"/>
</dbReference>
<dbReference type="NCBIfam" id="NF046033">
    <property type="entry name" value="BflmStimVeg"/>
    <property type="match status" value="1"/>
</dbReference>
<dbReference type="Proteomes" id="UP000190042">
    <property type="component" value="Unassembled WGS sequence"/>
</dbReference>
<gene>
    <name evidence="1" type="ORF">SAMN04244570_0397</name>
</gene>
<keyword evidence="2" id="KW-1185">Reference proteome</keyword>
<accession>A0A1T4Z0P6</accession>
<evidence type="ECO:0000313" key="1">
    <source>
        <dbReference type="EMBL" id="SKB07473.1"/>
    </source>
</evidence>
<dbReference type="Gene3D" id="2.30.30.100">
    <property type="match status" value="1"/>
</dbReference>
<evidence type="ECO:0000313" key="2">
    <source>
        <dbReference type="Proteomes" id="UP000190042"/>
    </source>
</evidence>
<dbReference type="PANTHER" id="PTHR40026:SF1">
    <property type="entry name" value="PROTEIN VEG"/>
    <property type="match status" value="1"/>
</dbReference>
<proteinExistence type="predicted"/>
<protein>
    <submittedName>
        <fullName evidence="1">Uncharacterized protein Veg</fullName>
    </submittedName>
</protein>
<dbReference type="PANTHER" id="PTHR40026">
    <property type="entry name" value="PROTEIN VEG"/>
    <property type="match status" value="1"/>
</dbReference>
<dbReference type="EMBL" id="FUYJ01000013">
    <property type="protein sequence ID" value="SKB07473.1"/>
    <property type="molecule type" value="Genomic_DNA"/>
</dbReference>
<reference evidence="2" key="1">
    <citation type="submission" date="2017-02" db="EMBL/GenBank/DDBJ databases">
        <authorList>
            <person name="Varghese N."/>
            <person name="Submissions S."/>
        </authorList>
    </citation>
    <scope>NUCLEOTIDE SEQUENCE [LARGE SCALE GENOMIC DNA]</scope>
    <source>
        <strain evidence="2">DSM 23966</strain>
    </source>
</reference>
<dbReference type="InterPro" id="IPR009366">
    <property type="entry name" value="Protein_Veg"/>
</dbReference>
<dbReference type="AlphaFoldDB" id="A0A1T4Z0P6"/>
<dbReference type="Pfam" id="PF06257">
    <property type="entry name" value="VEG"/>
    <property type="match status" value="1"/>
</dbReference>
<dbReference type="RefSeq" id="WP_009499413.1">
    <property type="nucleotide sequence ID" value="NZ_FUYJ01000013.1"/>
</dbReference>
<name>A0A1T4Z0P6_9BACL</name>
<dbReference type="PIRSF" id="PIRSF037257">
    <property type="entry name" value="DUF1021"/>
    <property type="match status" value="1"/>
</dbReference>
<organism evidence="1 2">
    <name type="scientific">Sporosarcina newyorkensis</name>
    <dbReference type="NCBI Taxonomy" id="759851"/>
    <lineage>
        <taxon>Bacteria</taxon>
        <taxon>Bacillati</taxon>
        <taxon>Bacillota</taxon>
        <taxon>Bacilli</taxon>
        <taxon>Bacillales</taxon>
        <taxon>Caryophanaceae</taxon>
        <taxon>Sporosarcina</taxon>
    </lineage>
</organism>
<sequence length="88" mass="9830">MPKTLADIKKSLDAHLGKRLHLKANGGRKKTIEHAGVLRDTYRAVFVVELDQDDNAFERVSYSYADILTEAVEITILDGADQTAFIIK</sequence>